<comment type="caution">
    <text evidence="2">The sequence shown here is derived from an EMBL/GenBank/DDBJ whole genome shotgun (WGS) entry which is preliminary data.</text>
</comment>
<evidence type="ECO:0000313" key="2">
    <source>
        <dbReference type="EMBL" id="PQF23140.1"/>
    </source>
</evidence>
<keyword evidence="1" id="KW-0175">Coiled coil</keyword>
<evidence type="ECO:0000313" key="3">
    <source>
        <dbReference type="Proteomes" id="UP000237934"/>
    </source>
</evidence>
<dbReference type="EMBL" id="PUAP01000026">
    <property type="protein sequence ID" value="PQF23140.1"/>
    <property type="molecule type" value="Genomic_DNA"/>
</dbReference>
<dbReference type="Proteomes" id="UP000237934">
    <property type="component" value="Unassembled WGS sequence"/>
</dbReference>
<proteinExistence type="predicted"/>
<name>A0A2S7RTX8_ENTMU</name>
<reference evidence="2 3" key="1">
    <citation type="journal article" date="2018" name="Pathog. Dis.">
        <title>Whole-genome sequencing based characterization of antimicrobial resistance in Enterococcus.</title>
        <authorList>
            <person name="Tyson G."/>
        </authorList>
    </citation>
    <scope>NUCLEOTIDE SEQUENCE [LARGE SCALE GENOMIC DNA]</scope>
    <source>
        <strain evidence="2 3">CVM N55263</strain>
    </source>
</reference>
<accession>A0A2S7RTX8</accession>
<evidence type="ECO:0000256" key="1">
    <source>
        <dbReference type="SAM" id="Coils"/>
    </source>
</evidence>
<organism evidence="2 3">
    <name type="scientific">Enterococcus mundtii</name>
    <dbReference type="NCBI Taxonomy" id="53346"/>
    <lineage>
        <taxon>Bacteria</taxon>
        <taxon>Bacillati</taxon>
        <taxon>Bacillota</taxon>
        <taxon>Bacilli</taxon>
        <taxon>Lactobacillales</taxon>
        <taxon>Enterococcaceae</taxon>
        <taxon>Enterococcus</taxon>
    </lineage>
</organism>
<dbReference type="AlphaFoldDB" id="A0A2S7RTX8"/>
<protein>
    <recommendedName>
        <fullName evidence="4">V-type ATPase, subunit F</fullName>
    </recommendedName>
</protein>
<evidence type="ECO:0008006" key="4">
    <source>
        <dbReference type="Google" id="ProtNLM"/>
    </source>
</evidence>
<feature type="coiled-coil region" evidence="1">
    <location>
        <begin position="1"/>
        <end position="87"/>
    </location>
</feature>
<dbReference type="RefSeq" id="WP_104871772.1">
    <property type="nucleotide sequence ID" value="NZ_PUAP01000026.1"/>
</dbReference>
<gene>
    <name evidence="2" type="ORF">CUS89_08480</name>
</gene>
<sequence>MLEALEKIQQAEKANEQTMQKLHQELREYKQIKEAELNQFRIDQRKLLEQLLEEKKQAEQHQATAEKNKLNEDAKRLQSIVQEQYEKQRKQAVDAIIERVKETYGRH</sequence>